<accession>A0ABQ5TZW9</accession>
<evidence type="ECO:0000256" key="2">
    <source>
        <dbReference type="ARBA" id="ARBA00022692"/>
    </source>
</evidence>
<evidence type="ECO:0000256" key="1">
    <source>
        <dbReference type="ARBA" id="ARBA00004141"/>
    </source>
</evidence>
<feature type="transmembrane region" description="Helical" evidence="5">
    <location>
        <begin position="284"/>
        <end position="303"/>
    </location>
</feature>
<dbReference type="InterPro" id="IPR007688">
    <property type="entry name" value="Conjugal_tfr_TrbL/VirB6"/>
</dbReference>
<keyword evidence="3 5" id="KW-1133">Transmembrane helix</keyword>
<keyword evidence="2 5" id="KW-0812">Transmembrane</keyword>
<comment type="subcellular location">
    <subcellularLocation>
        <location evidence="1">Membrane</location>
        <topology evidence="1">Multi-pass membrane protein</topology>
    </subcellularLocation>
</comment>
<dbReference type="EMBL" id="BSND01000005">
    <property type="protein sequence ID" value="GLQ00086.1"/>
    <property type="molecule type" value="Genomic_DNA"/>
</dbReference>
<feature type="transmembrane region" description="Helical" evidence="5">
    <location>
        <begin position="178"/>
        <end position="200"/>
    </location>
</feature>
<keyword evidence="4 5" id="KW-0472">Membrane</keyword>
<gene>
    <name evidence="6" type="ORF">GCM10007891_19390</name>
</gene>
<proteinExistence type="predicted"/>
<dbReference type="Proteomes" id="UP001161423">
    <property type="component" value="Unassembled WGS sequence"/>
</dbReference>
<sequence length="338" mass="37147">MYKSKVQKEYELHKKAWVLGFLTGLLWLLLDSNMAIAADVDYGSYKVAHSSFETFLREVGSYVEALLAPDSKAAQFINAEFITFATIRLSMILSKWAMDSAELIDIFAVVLLISIVQILIDFYDILTTGLLTWSGDLAGIIQYTIVGNDDVFFITSYLSNVVDKISFTDDSWSLMPDLMNVLMLFICTGLLWLVSIAAFFGMAWSIWGFALAKLIGWFFLPFLLLDKTATLFDGWLRFFLGFLFYAVIIRVNGSLVAVMMKAYFDIPLGVDAEIQNIVITANSFSDVGALMSMCLVSILALFATGKFAVAISGGVGGFGGTLSQVALAGAGGVSRYLK</sequence>
<evidence type="ECO:0000256" key="5">
    <source>
        <dbReference type="SAM" id="Phobius"/>
    </source>
</evidence>
<protein>
    <recommendedName>
        <fullName evidence="8">TrbL/VirB6 plasmid conjugal transfer protein</fullName>
    </recommendedName>
</protein>
<organism evidence="6 7">
    <name type="scientific">Methylophaga thalassica</name>
    <dbReference type="NCBI Taxonomy" id="40223"/>
    <lineage>
        <taxon>Bacteria</taxon>
        <taxon>Pseudomonadati</taxon>
        <taxon>Pseudomonadota</taxon>
        <taxon>Gammaproteobacteria</taxon>
        <taxon>Thiotrichales</taxon>
        <taxon>Piscirickettsiaceae</taxon>
        <taxon>Methylophaga</taxon>
    </lineage>
</organism>
<comment type="caution">
    <text evidence="6">The sequence shown here is derived from an EMBL/GenBank/DDBJ whole genome shotgun (WGS) entry which is preliminary data.</text>
</comment>
<dbReference type="Pfam" id="PF04610">
    <property type="entry name" value="TrbL"/>
    <property type="match status" value="1"/>
</dbReference>
<evidence type="ECO:0000313" key="7">
    <source>
        <dbReference type="Proteomes" id="UP001161423"/>
    </source>
</evidence>
<evidence type="ECO:0000256" key="3">
    <source>
        <dbReference type="ARBA" id="ARBA00022989"/>
    </source>
</evidence>
<keyword evidence="7" id="KW-1185">Reference proteome</keyword>
<dbReference type="RefSeq" id="WP_284723205.1">
    <property type="nucleotide sequence ID" value="NZ_BSND01000005.1"/>
</dbReference>
<feature type="transmembrane region" description="Helical" evidence="5">
    <location>
        <begin position="103"/>
        <end position="120"/>
    </location>
</feature>
<name>A0ABQ5TZW9_9GAMM</name>
<evidence type="ECO:0008006" key="8">
    <source>
        <dbReference type="Google" id="ProtNLM"/>
    </source>
</evidence>
<evidence type="ECO:0000313" key="6">
    <source>
        <dbReference type="EMBL" id="GLQ00086.1"/>
    </source>
</evidence>
<evidence type="ECO:0000256" key="4">
    <source>
        <dbReference type="ARBA" id="ARBA00023136"/>
    </source>
</evidence>
<feature type="transmembrane region" description="Helical" evidence="5">
    <location>
        <begin position="238"/>
        <end position="264"/>
    </location>
</feature>
<reference evidence="6" key="1">
    <citation type="journal article" date="2014" name="Int. J. Syst. Evol. Microbiol.">
        <title>Complete genome of a new Firmicutes species belonging to the dominant human colonic microbiota ('Ruminococcus bicirculans') reveals two chromosomes and a selective capacity to utilize plant glucans.</title>
        <authorList>
            <consortium name="NISC Comparative Sequencing Program"/>
            <person name="Wegmann U."/>
            <person name="Louis P."/>
            <person name="Goesmann A."/>
            <person name="Henrissat B."/>
            <person name="Duncan S.H."/>
            <person name="Flint H.J."/>
        </authorList>
    </citation>
    <scope>NUCLEOTIDE SEQUENCE</scope>
    <source>
        <strain evidence="6">NBRC 102424</strain>
    </source>
</reference>
<feature type="transmembrane region" description="Helical" evidence="5">
    <location>
        <begin position="206"/>
        <end position="226"/>
    </location>
</feature>
<reference evidence="6" key="2">
    <citation type="submission" date="2023-01" db="EMBL/GenBank/DDBJ databases">
        <title>Draft genome sequence of Methylophaga thalassica strain NBRC 102424.</title>
        <authorList>
            <person name="Sun Q."/>
            <person name="Mori K."/>
        </authorList>
    </citation>
    <scope>NUCLEOTIDE SEQUENCE</scope>
    <source>
        <strain evidence="6">NBRC 102424</strain>
    </source>
</reference>